<reference evidence="1" key="1">
    <citation type="submission" date="2021-12" db="EMBL/GenBank/DDBJ databases">
        <title>Discovery of the Pendulisporaceae a myxobacterial family with distinct sporulation behavior and unique specialized metabolism.</title>
        <authorList>
            <person name="Garcia R."/>
            <person name="Popoff A."/>
            <person name="Bader C.D."/>
            <person name="Loehr J."/>
            <person name="Walesch S."/>
            <person name="Walt C."/>
            <person name="Boldt J."/>
            <person name="Bunk B."/>
            <person name="Haeckl F.J.F.P.J."/>
            <person name="Gunesch A.P."/>
            <person name="Birkelbach J."/>
            <person name="Nuebel U."/>
            <person name="Pietschmann T."/>
            <person name="Bach T."/>
            <person name="Mueller R."/>
        </authorList>
    </citation>
    <scope>NUCLEOTIDE SEQUENCE</scope>
    <source>
        <strain evidence="1">MSr11367</strain>
    </source>
</reference>
<keyword evidence="2" id="KW-1185">Reference proteome</keyword>
<dbReference type="EMBL" id="CP089983">
    <property type="protein sequence ID" value="WXB07085.1"/>
    <property type="molecule type" value="Genomic_DNA"/>
</dbReference>
<sequence>MIWQDGWARGWIEARQHDIILALELRGFSIPVHVRRQIRGCSNTIQLETWFIRTFTATTPAEVIHGEGRLAEVGHLIARSSADESCGDGQEPQ</sequence>
<gene>
    <name evidence="1" type="ORF">LVJ94_07535</name>
</gene>
<organism evidence="1 2">
    <name type="scientific">Pendulispora rubella</name>
    <dbReference type="NCBI Taxonomy" id="2741070"/>
    <lineage>
        <taxon>Bacteria</taxon>
        <taxon>Pseudomonadati</taxon>
        <taxon>Myxococcota</taxon>
        <taxon>Myxococcia</taxon>
        <taxon>Myxococcales</taxon>
        <taxon>Sorangiineae</taxon>
        <taxon>Pendulisporaceae</taxon>
        <taxon>Pendulispora</taxon>
    </lineage>
</organism>
<evidence type="ECO:0000313" key="1">
    <source>
        <dbReference type="EMBL" id="WXB07085.1"/>
    </source>
</evidence>
<protein>
    <submittedName>
        <fullName evidence="1">Uncharacterized protein</fullName>
    </submittedName>
</protein>
<dbReference type="Proteomes" id="UP001374803">
    <property type="component" value="Chromosome"/>
</dbReference>
<dbReference type="RefSeq" id="WP_394836745.1">
    <property type="nucleotide sequence ID" value="NZ_CP089929.1"/>
</dbReference>
<accession>A0ABZ2L8J6</accession>
<proteinExistence type="predicted"/>
<name>A0ABZ2L8J6_9BACT</name>
<evidence type="ECO:0000313" key="2">
    <source>
        <dbReference type="Proteomes" id="UP001374803"/>
    </source>
</evidence>